<gene>
    <name evidence="3" type="primary">exoY</name>
    <name evidence="3" type="ORF">NSPZN2_10418</name>
</gene>
<comment type="caution">
    <text evidence="3">The sequence shown here is derived from an EMBL/GenBank/DDBJ whole genome shotgun (WGS) entry which is preliminary data.</text>
</comment>
<organism evidence="3 4">
    <name type="scientific">Nitrospira defluvii</name>
    <dbReference type="NCBI Taxonomy" id="330214"/>
    <lineage>
        <taxon>Bacteria</taxon>
        <taxon>Pseudomonadati</taxon>
        <taxon>Nitrospirota</taxon>
        <taxon>Nitrospiria</taxon>
        <taxon>Nitrospirales</taxon>
        <taxon>Nitrospiraceae</taxon>
        <taxon>Nitrospira</taxon>
    </lineage>
</organism>
<sequence length="211" mass="23634">MMKRLCDVLVASVLLLLLSPLLLVIALVITWSDGGPVFYRAPRVGLRGQSFRMLKFRTMVQHADRLGGPSTPDGDPRVTPIGRWLRKHKLDELPQLFNVCGGTMSLVGPRPEVQHYVDLYSEEERVILTVRPGLTDWASLWNIDEGALLKGSPDPEKVYLETIRPVKLRLQLAYVRQRSFGTDLRILLHTAIALARGKGARPLPLIVEKGV</sequence>
<dbReference type="PANTHER" id="PTHR30576">
    <property type="entry name" value="COLANIC BIOSYNTHESIS UDP-GLUCOSE LIPID CARRIER TRANSFERASE"/>
    <property type="match status" value="1"/>
</dbReference>
<protein>
    <submittedName>
        <fullName evidence="3">Exopolysaccharide production protein ExoY</fullName>
    </submittedName>
</protein>
<evidence type="ECO:0000313" key="3">
    <source>
        <dbReference type="EMBL" id="CAE6695116.1"/>
    </source>
</evidence>
<accession>A0ABM8QG73</accession>
<dbReference type="EMBL" id="CAJNBJ010000001">
    <property type="protein sequence ID" value="CAE6695116.1"/>
    <property type="molecule type" value="Genomic_DNA"/>
</dbReference>
<evidence type="ECO:0000313" key="4">
    <source>
        <dbReference type="Proteomes" id="UP000675880"/>
    </source>
</evidence>
<evidence type="ECO:0000256" key="1">
    <source>
        <dbReference type="ARBA" id="ARBA00006464"/>
    </source>
</evidence>
<feature type="domain" description="Bacterial sugar transferase" evidence="2">
    <location>
        <begin position="3"/>
        <end position="194"/>
    </location>
</feature>
<name>A0ABM8QG73_9BACT</name>
<dbReference type="Proteomes" id="UP000675880">
    <property type="component" value="Unassembled WGS sequence"/>
</dbReference>
<dbReference type="Pfam" id="PF02397">
    <property type="entry name" value="Bac_transf"/>
    <property type="match status" value="1"/>
</dbReference>
<reference evidence="3 4" key="1">
    <citation type="submission" date="2021-02" db="EMBL/GenBank/DDBJ databases">
        <authorList>
            <person name="Han P."/>
        </authorList>
    </citation>
    <scope>NUCLEOTIDE SEQUENCE [LARGE SCALE GENOMIC DNA]</scope>
    <source>
        <strain evidence="3">Candidatus Nitrospira sp. ZN2</strain>
    </source>
</reference>
<dbReference type="InterPro" id="IPR003362">
    <property type="entry name" value="Bact_transf"/>
</dbReference>
<proteinExistence type="inferred from homology"/>
<comment type="similarity">
    <text evidence="1">Belongs to the bacterial sugar transferase family.</text>
</comment>
<keyword evidence="4" id="KW-1185">Reference proteome</keyword>
<evidence type="ECO:0000259" key="2">
    <source>
        <dbReference type="Pfam" id="PF02397"/>
    </source>
</evidence>
<dbReference type="PANTHER" id="PTHR30576:SF20">
    <property type="entry name" value="QUINOVOSAMINEPHOSPHOTRANSFERAE-RELATED"/>
    <property type="match status" value="1"/>
</dbReference>